<comment type="caution">
    <text evidence="3">The sequence shown here is derived from an EMBL/GenBank/DDBJ whole genome shotgun (WGS) entry which is preliminary data.</text>
</comment>
<reference evidence="3" key="2">
    <citation type="submission" date="2020-09" db="EMBL/GenBank/DDBJ databases">
        <authorList>
            <person name="Sun Q."/>
            <person name="Zhou Y."/>
        </authorList>
    </citation>
    <scope>NUCLEOTIDE SEQUENCE</scope>
    <source>
        <strain evidence="3">CGMCC 1.15320</strain>
    </source>
</reference>
<evidence type="ECO:0000313" key="4">
    <source>
        <dbReference type="Proteomes" id="UP000636264"/>
    </source>
</evidence>
<accession>A0A916RS14</accession>
<evidence type="ECO:0000256" key="1">
    <source>
        <dbReference type="SAM" id="Phobius"/>
    </source>
</evidence>
<keyword evidence="1" id="KW-0812">Transmembrane</keyword>
<dbReference type="Proteomes" id="UP000636264">
    <property type="component" value="Unassembled WGS sequence"/>
</dbReference>
<dbReference type="EMBL" id="BMIF01000006">
    <property type="protein sequence ID" value="GGA67442.1"/>
    <property type="molecule type" value="Genomic_DNA"/>
</dbReference>
<feature type="transmembrane region" description="Helical" evidence="1">
    <location>
        <begin position="114"/>
        <end position="139"/>
    </location>
</feature>
<sequence length="148" mass="15686">MLKIDKTDLLSGLIVLAVGSYFAYGALDYRIGTVIRMGPGYVPLALGLIAMGLGALIMLSSLGRSGALESFKWRVVLPIVASILAFWLLLPRVGVLPATFVTVLLSTLSSPKSLLVPAIILGVIVAVLIWACFVLLLGLPIPVLRSPF</sequence>
<dbReference type="InterPro" id="IPR009936">
    <property type="entry name" value="DUF1468"/>
</dbReference>
<keyword evidence="4" id="KW-1185">Reference proteome</keyword>
<gene>
    <name evidence="3" type="ORF">GCM10011385_21670</name>
</gene>
<reference evidence="3" key="1">
    <citation type="journal article" date="2014" name="Int. J. Syst. Evol. Microbiol.">
        <title>Complete genome sequence of Corynebacterium casei LMG S-19264T (=DSM 44701T), isolated from a smear-ripened cheese.</title>
        <authorList>
            <consortium name="US DOE Joint Genome Institute (JGI-PGF)"/>
            <person name="Walter F."/>
            <person name="Albersmeier A."/>
            <person name="Kalinowski J."/>
            <person name="Ruckert C."/>
        </authorList>
    </citation>
    <scope>NUCLEOTIDE SEQUENCE</scope>
    <source>
        <strain evidence="3">CGMCC 1.15320</strain>
    </source>
</reference>
<evidence type="ECO:0000313" key="3">
    <source>
        <dbReference type="EMBL" id="GGA67442.1"/>
    </source>
</evidence>
<dbReference type="AlphaFoldDB" id="A0A916RS14"/>
<keyword evidence="1" id="KW-0472">Membrane</keyword>
<name>A0A916RS14_9HYPH</name>
<feature type="transmembrane region" description="Helical" evidence="1">
    <location>
        <begin position="41"/>
        <end position="63"/>
    </location>
</feature>
<feature type="transmembrane region" description="Helical" evidence="1">
    <location>
        <begin position="75"/>
        <end position="94"/>
    </location>
</feature>
<feature type="domain" description="DUF1468" evidence="2">
    <location>
        <begin position="10"/>
        <end position="142"/>
    </location>
</feature>
<evidence type="ECO:0000259" key="2">
    <source>
        <dbReference type="Pfam" id="PF07331"/>
    </source>
</evidence>
<organism evidence="3 4">
    <name type="scientific">Nitratireductor aestuarii</name>
    <dbReference type="NCBI Taxonomy" id="1735103"/>
    <lineage>
        <taxon>Bacteria</taxon>
        <taxon>Pseudomonadati</taxon>
        <taxon>Pseudomonadota</taxon>
        <taxon>Alphaproteobacteria</taxon>
        <taxon>Hyphomicrobiales</taxon>
        <taxon>Phyllobacteriaceae</taxon>
        <taxon>Nitratireductor</taxon>
    </lineage>
</organism>
<proteinExistence type="predicted"/>
<protein>
    <submittedName>
        <fullName evidence="3">Membrane protein</fullName>
    </submittedName>
</protein>
<keyword evidence="1" id="KW-1133">Transmembrane helix</keyword>
<dbReference type="Pfam" id="PF07331">
    <property type="entry name" value="TctB"/>
    <property type="match status" value="1"/>
</dbReference>
<dbReference type="RefSeq" id="WP_188721083.1">
    <property type="nucleotide sequence ID" value="NZ_BMIF01000006.1"/>
</dbReference>